<keyword evidence="2" id="KW-0812">Transmembrane</keyword>
<dbReference type="SUPFAM" id="SSF81653">
    <property type="entry name" value="Calcium ATPase, transduction domain A"/>
    <property type="match status" value="1"/>
</dbReference>
<dbReference type="OrthoDB" id="116380at2759"/>
<keyword evidence="2" id="KW-1133">Transmembrane helix</keyword>
<evidence type="ECO:0000256" key="2">
    <source>
        <dbReference type="SAM" id="Phobius"/>
    </source>
</evidence>
<feature type="transmembrane region" description="Helical" evidence="2">
    <location>
        <begin position="189"/>
        <end position="211"/>
    </location>
</feature>
<keyword evidence="5" id="KW-1185">Reference proteome</keyword>
<sequence>MLFYLLQTLNTALSEAAKLTSLFSNGGNGNVIVEKQRGALQDCMELHESTLSLLKKIVFRDGKWIEEDASVLVPSDIINVKFGDIITADARILNGDPLKIDQSVLTSESLPVTKGPGDIIYSGSTCKQGEIEAVVIATGVHTFFGKAAHLVLTAIGNFCICSIAVGMITEIIVMYPIQHREYRPGIDNLLVLLIGGIPIAMPTVLSVTMAIGSHRVLNP</sequence>
<dbReference type="FunFam" id="2.70.150.10:FF:000004">
    <property type="entry name" value="Plasma membrane ATPase"/>
    <property type="match status" value="1"/>
</dbReference>
<protein>
    <recommendedName>
        <fullName evidence="3">P-type ATPase A domain-containing protein</fullName>
    </recommendedName>
</protein>
<evidence type="ECO:0000313" key="4">
    <source>
        <dbReference type="EMBL" id="KAE8666227.1"/>
    </source>
</evidence>
<dbReference type="InterPro" id="IPR008250">
    <property type="entry name" value="ATPase_P-typ_transduc_dom_A_sf"/>
</dbReference>
<evidence type="ECO:0000259" key="3">
    <source>
        <dbReference type="Pfam" id="PF00122"/>
    </source>
</evidence>
<gene>
    <name evidence="4" type="ORF">F3Y22_tig00112503pilonHSYRG00069</name>
</gene>
<dbReference type="NCBIfam" id="TIGR01494">
    <property type="entry name" value="ATPase_P-type"/>
    <property type="match status" value="1"/>
</dbReference>
<evidence type="ECO:0000313" key="5">
    <source>
        <dbReference type="Proteomes" id="UP000436088"/>
    </source>
</evidence>
<dbReference type="GO" id="GO:0016020">
    <property type="term" value="C:membrane"/>
    <property type="evidence" value="ECO:0007669"/>
    <property type="project" value="InterPro"/>
</dbReference>
<dbReference type="Gene3D" id="1.20.1110.10">
    <property type="entry name" value="Calcium-transporting ATPase, transmembrane domain"/>
    <property type="match status" value="1"/>
</dbReference>
<dbReference type="EMBL" id="VEPZ02001598">
    <property type="protein sequence ID" value="KAE8666227.1"/>
    <property type="molecule type" value="Genomic_DNA"/>
</dbReference>
<dbReference type="SUPFAM" id="SSF81665">
    <property type="entry name" value="Calcium ATPase, transmembrane domain M"/>
    <property type="match status" value="1"/>
</dbReference>
<dbReference type="Proteomes" id="UP000436088">
    <property type="component" value="Unassembled WGS sequence"/>
</dbReference>
<dbReference type="InterPro" id="IPR023298">
    <property type="entry name" value="ATPase_P-typ_TM_dom_sf"/>
</dbReference>
<dbReference type="InterPro" id="IPR059000">
    <property type="entry name" value="ATPase_P-type_domA"/>
</dbReference>
<accession>A0A6A2Y6F6</accession>
<dbReference type="GO" id="GO:0016887">
    <property type="term" value="F:ATP hydrolysis activity"/>
    <property type="evidence" value="ECO:0007669"/>
    <property type="project" value="InterPro"/>
</dbReference>
<dbReference type="PANTHER" id="PTHR42861">
    <property type="entry name" value="CALCIUM-TRANSPORTING ATPASE"/>
    <property type="match status" value="1"/>
</dbReference>
<dbReference type="Gene3D" id="2.70.150.10">
    <property type="entry name" value="Calcium-transporting ATPase, cytoplasmic transduction domain A"/>
    <property type="match status" value="1"/>
</dbReference>
<dbReference type="AlphaFoldDB" id="A0A6A2Y6F6"/>
<dbReference type="Pfam" id="PF00122">
    <property type="entry name" value="E1-E2_ATPase"/>
    <property type="match status" value="1"/>
</dbReference>
<evidence type="ECO:0000256" key="1">
    <source>
        <dbReference type="ARBA" id="ARBA00022842"/>
    </source>
</evidence>
<organism evidence="4 5">
    <name type="scientific">Hibiscus syriacus</name>
    <name type="common">Rose of Sharon</name>
    <dbReference type="NCBI Taxonomy" id="106335"/>
    <lineage>
        <taxon>Eukaryota</taxon>
        <taxon>Viridiplantae</taxon>
        <taxon>Streptophyta</taxon>
        <taxon>Embryophyta</taxon>
        <taxon>Tracheophyta</taxon>
        <taxon>Spermatophyta</taxon>
        <taxon>Magnoliopsida</taxon>
        <taxon>eudicotyledons</taxon>
        <taxon>Gunneridae</taxon>
        <taxon>Pentapetalae</taxon>
        <taxon>rosids</taxon>
        <taxon>malvids</taxon>
        <taxon>Malvales</taxon>
        <taxon>Malvaceae</taxon>
        <taxon>Malvoideae</taxon>
        <taxon>Hibiscus</taxon>
    </lineage>
</organism>
<dbReference type="InterPro" id="IPR001757">
    <property type="entry name" value="P_typ_ATPase"/>
</dbReference>
<feature type="transmembrane region" description="Helical" evidence="2">
    <location>
        <begin position="150"/>
        <end position="177"/>
    </location>
</feature>
<keyword evidence="1" id="KW-0460">Magnesium</keyword>
<proteinExistence type="predicted"/>
<dbReference type="GO" id="GO:0005524">
    <property type="term" value="F:ATP binding"/>
    <property type="evidence" value="ECO:0007669"/>
    <property type="project" value="InterPro"/>
</dbReference>
<reference evidence="4" key="1">
    <citation type="submission" date="2019-09" db="EMBL/GenBank/DDBJ databases">
        <title>Draft genome information of white flower Hibiscus syriacus.</title>
        <authorList>
            <person name="Kim Y.-M."/>
        </authorList>
    </citation>
    <scope>NUCLEOTIDE SEQUENCE [LARGE SCALE GENOMIC DNA]</scope>
    <source>
        <strain evidence="4">YM2019G1</strain>
    </source>
</reference>
<comment type="caution">
    <text evidence="4">The sequence shown here is derived from an EMBL/GenBank/DDBJ whole genome shotgun (WGS) entry which is preliminary data.</text>
</comment>
<feature type="domain" description="P-type ATPase A" evidence="3">
    <location>
        <begin position="58"/>
        <end position="151"/>
    </location>
</feature>
<name>A0A6A2Y6F6_HIBSY</name>
<keyword evidence="2" id="KW-0472">Membrane</keyword>